<keyword evidence="2" id="KW-1185">Reference proteome</keyword>
<protein>
    <submittedName>
        <fullName evidence="1">Uncharacterized protein</fullName>
    </submittedName>
</protein>
<dbReference type="Proteomes" id="UP001501757">
    <property type="component" value="Unassembled WGS sequence"/>
</dbReference>
<gene>
    <name evidence="1" type="ORF">GCM10009092_16120</name>
</gene>
<dbReference type="EMBL" id="BAAAEI010000006">
    <property type="protein sequence ID" value="GAA0352507.1"/>
    <property type="molecule type" value="Genomic_DNA"/>
</dbReference>
<comment type="caution">
    <text evidence="1">The sequence shown here is derived from an EMBL/GenBank/DDBJ whole genome shotgun (WGS) entry which is preliminary data.</text>
</comment>
<organism evidence="1 2">
    <name type="scientific">Bowmanella denitrificans</name>
    <dbReference type="NCBI Taxonomy" id="366582"/>
    <lineage>
        <taxon>Bacteria</taxon>
        <taxon>Pseudomonadati</taxon>
        <taxon>Pseudomonadota</taxon>
        <taxon>Gammaproteobacteria</taxon>
        <taxon>Alteromonadales</taxon>
        <taxon>Alteromonadaceae</taxon>
        <taxon>Bowmanella</taxon>
    </lineage>
</organism>
<evidence type="ECO:0000313" key="2">
    <source>
        <dbReference type="Proteomes" id="UP001501757"/>
    </source>
</evidence>
<proteinExistence type="predicted"/>
<name>A0ABN0X1V0_9ALTE</name>
<evidence type="ECO:0000313" key="1">
    <source>
        <dbReference type="EMBL" id="GAA0352507.1"/>
    </source>
</evidence>
<reference evidence="1 2" key="1">
    <citation type="journal article" date="2019" name="Int. J. Syst. Evol. Microbiol.">
        <title>The Global Catalogue of Microorganisms (GCM) 10K type strain sequencing project: providing services to taxonomists for standard genome sequencing and annotation.</title>
        <authorList>
            <consortium name="The Broad Institute Genomics Platform"/>
            <consortium name="The Broad Institute Genome Sequencing Center for Infectious Disease"/>
            <person name="Wu L."/>
            <person name="Ma J."/>
        </authorList>
    </citation>
    <scope>NUCLEOTIDE SEQUENCE [LARGE SCALE GENOMIC DNA]</scope>
    <source>
        <strain evidence="1 2">JCM 13378</strain>
    </source>
</reference>
<sequence>MRETFKKTVFSIFVSSLMSKACLAVEMQEEQHWQQIVFTPKFYELERFFLDAGCDLVFPGTYLYNLNEGKWLSYKESVQLYPDYSELFTNQVCNIEISPERLTTLLDIVPKQDSGLIFIFFDSVMSQQDPTSWVDILDVSAKAKNLYRNSLQLSAQLPLPKFRINMVTKGEIPYAEFKQRREMEAKLNQPPEGN</sequence>
<accession>A0ABN0X1V0</accession>